<organism evidence="1 2">
    <name type="scientific">Haematococcus lacustris</name>
    <name type="common">Green alga</name>
    <name type="synonym">Haematococcus pluvialis</name>
    <dbReference type="NCBI Taxonomy" id="44745"/>
    <lineage>
        <taxon>Eukaryota</taxon>
        <taxon>Viridiplantae</taxon>
        <taxon>Chlorophyta</taxon>
        <taxon>core chlorophytes</taxon>
        <taxon>Chlorophyceae</taxon>
        <taxon>CS clade</taxon>
        <taxon>Chlamydomonadales</taxon>
        <taxon>Haematococcaceae</taxon>
        <taxon>Haematococcus</taxon>
    </lineage>
</organism>
<reference evidence="1 2" key="1">
    <citation type="submission" date="2020-02" db="EMBL/GenBank/DDBJ databases">
        <title>Draft genome sequence of Haematococcus lacustris strain NIES-144.</title>
        <authorList>
            <person name="Morimoto D."/>
            <person name="Nakagawa S."/>
            <person name="Yoshida T."/>
            <person name="Sawayama S."/>
        </authorList>
    </citation>
    <scope>NUCLEOTIDE SEQUENCE [LARGE SCALE GENOMIC DNA]</scope>
    <source>
        <strain evidence="1 2">NIES-144</strain>
    </source>
</reference>
<feature type="non-terminal residue" evidence="1">
    <location>
        <position position="70"/>
    </location>
</feature>
<accession>A0A699ZSG6</accession>
<dbReference type="AlphaFoldDB" id="A0A699ZSG6"/>
<comment type="caution">
    <text evidence="1">The sequence shown here is derived from an EMBL/GenBank/DDBJ whole genome shotgun (WGS) entry which is preliminary data.</text>
</comment>
<protein>
    <submittedName>
        <fullName evidence="1">Uncharacterized protein</fullName>
    </submittedName>
</protein>
<gene>
    <name evidence="1" type="ORF">HaLaN_19051</name>
</gene>
<evidence type="ECO:0000313" key="2">
    <source>
        <dbReference type="Proteomes" id="UP000485058"/>
    </source>
</evidence>
<dbReference type="EMBL" id="BLLF01001886">
    <property type="protein sequence ID" value="GFH21694.1"/>
    <property type="molecule type" value="Genomic_DNA"/>
</dbReference>
<evidence type="ECO:0000313" key="1">
    <source>
        <dbReference type="EMBL" id="GFH21694.1"/>
    </source>
</evidence>
<feature type="non-terminal residue" evidence="1">
    <location>
        <position position="1"/>
    </location>
</feature>
<sequence>EVYVAWGFWRDLFDGTQRPFPKQGLPLLVRLTGAVITSPQPVLLVRRITPFGYYVLRGIKGLSRLKGKLL</sequence>
<dbReference type="Proteomes" id="UP000485058">
    <property type="component" value="Unassembled WGS sequence"/>
</dbReference>
<keyword evidence="2" id="KW-1185">Reference proteome</keyword>
<name>A0A699ZSG6_HAELA</name>
<proteinExistence type="predicted"/>